<sequence length="177" mass="21501">MEYKGFINISEMKWTRWERQGRRVENECIDELWTHPDIEDDDIFHLRNLYGEDEWAPENWDEWEDIEPTVASKRKASEEEEMSESLNKRMRIEEGSDIEIIFDKKCAREDNDDVVFLCKRVRFAEEEERDDEDEDEEEEDEDEESEEEEETEEETEDEEEKEKDDIRIVFVAAGKEE</sequence>
<feature type="region of interest" description="Disordered" evidence="1">
    <location>
        <begin position="125"/>
        <end position="177"/>
    </location>
</feature>
<evidence type="ECO:0000256" key="1">
    <source>
        <dbReference type="SAM" id="MobiDB-lite"/>
    </source>
</evidence>
<evidence type="ECO:0000313" key="2">
    <source>
        <dbReference type="EMBL" id="RLU25506.1"/>
    </source>
</evidence>
<dbReference type="Proteomes" id="UP000279307">
    <property type="component" value="Chromosome 2"/>
</dbReference>
<comment type="caution">
    <text evidence="2">The sequence shown here is derived from an EMBL/GenBank/DDBJ whole genome shotgun (WGS) entry which is preliminary data.</text>
</comment>
<feature type="region of interest" description="Disordered" evidence="1">
    <location>
        <begin position="70"/>
        <end position="89"/>
    </location>
</feature>
<feature type="compositionally biased region" description="Acidic residues" evidence="1">
    <location>
        <begin position="125"/>
        <end position="162"/>
    </location>
</feature>
<organism evidence="2">
    <name type="scientific">Ooceraea biroi</name>
    <name type="common">Clonal raider ant</name>
    <name type="synonym">Cerapachys biroi</name>
    <dbReference type="NCBI Taxonomy" id="2015173"/>
    <lineage>
        <taxon>Eukaryota</taxon>
        <taxon>Metazoa</taxon>
        <taxon>Ecdysozoa</taxon>
        <taxon>Arthropoda</taxon>
        <taxon>Hexapoda</taxon>
        <taxon>Insecta</taxon>
        <taxon>Pterygota</taxon>
        <taxon>Neoptera</taxon>
        <taxon>Endopterygota</taxon>
        <taxon>Hymenoptera</taxon>
        <taxon>Apocrita</taxon>
        <taxon>Aculeata</taxon>
        <taxon>Formicoidea</taxon>
        <taxon>Formicidae</taxon>
        <taxon>Dorylinae</taxon>
        <taxon>Ooceraea</taxon>
    </lineage>
</organism>
<dbReference type="EMBL" id="QOIP01000002">
    <property type="protein sequence ID" value="RLU25506.1"/>
    <property type="molecule type" value="Genomic_DNA"/>
</dbReference>
<accession>A0A3L8DYT1</accession>
<gene>
    <name evidence="2" type="ORF">DMN91_001662</name>
</gene>
<protein>
    <submittedName>
        <fullName evidence="2">Uncharacterized protein</fullName>
    </submittedName>
</protein>
<proteinExistence type="predicted"/>
<dbReference type="AlphaFoldDB" id="A0A3L8DYT1"/>
<reference evidence="2" key="2">
    <citation type="submission" date="2018-07" db="EMBL/GenBank/DDBJ databases">
        <authorList>
            <person name="Mckenzie S.K."/>
            <person name="Kronauer D.J.C."/>
        </authorList>
    </citation>
    <scope>NUCLEOTIDE SEQUENCE</scope>
    <source>
        <strain evidence="2">Clonal line C1</strain>
    </source>
</reference>
<name>A0A3L8DYT1_OOCBI</name>
<reference evidence="2" key="1">
    <citation type="journal article" date="2018" name="Genome Res.">
        <title>The genomic architecture and molecular evolution of ant odorant receptors.</title>
        <authorList>
            <person name="McKenzie S.K."/>
            <person name="Kronauer D.J.C."/>
        </authorList>
    </citation>
    <scope>NUCLEOTIDE SEQUENCE [LARGE SCALE GENOMIC DNA]</scope>
    <source>
        <strain evidence="2">Clonal line C1</strain>
    </source>
</reference>